<gene>
    <name evidence="2" type="ORF">B0J13DRAFT_677452</name>
</gene>
<dbReference type="InterPro" id="IPR041411">
    <property type="entry name" value="Ldi"/>
</dbReference>
<accession>A0A9P9IVU2</accession>
<dbReference type="OrthoDB" id="9979195at2759"/>
<reference evidence="2" key="1">
    <citation type="journal article" date="2021" name="Nat. Commun.">
        <title>Genetic determinants of endophytism in the Arabidopsis root mycobiome.</title>
        <authorList>
            <person name="Mesny F."/>
            <person name="Miyauchi S."/>
            <person name="Thiergart T."/>
            <person name="Pickel B."/>
            <person name="Atanasova L."/>
            <person name="Karlsson M."/>
            <person name="Huettel B."/>
            <person name="Barry K.W."/>
            <person name="Haridas S."/>
            <person name="Chen C."/>
            <person name="Bauer D."/>
            <person name="Andreopoulos W."/>
            <person name="Pangilinan J."/>
            <person name="LaButti K."/>
            <person name="Riley R."/>
            <person name="Lipzen A."/>
            <person name="Clum A."/>
            <person name="Drula E."/>
            <person name="Henrissat B."/>
            <person name="Kohler A."/>
            <person name="Grigoriev I.V."/>
            <person name="Martin F.M."/>
            <person name="Hacquard S."/>
        </authorList>
    </citation>
    <scope>NUCLEOTIDE SEQUENCE</scope>
    <source>
        <strain evidence="2">MPI-CAGE-AT-0021</strain>
    </source>
</reference>
<protein>
    <recommendedName>
        <fullName evidence="1">Linalool dehydratase/isomerase domain-containing protein</fullName>
    </recommendedName>
</protein>
<evidence type="ECO:0000313" key="2">
    <source>
        <dbReference type="EMBL" id="KAH7137448.1"/>
    </source>
</evidence>
<dbReference type="Proteomes" id="UP000717696">
    <property type="component" value="Unassembled WGS sequence"/>
</dbReference>
<dbReference type="AlphaFoldDB" id="A0A9P9IVU2"/>
<evidence type="ECO:0000313" key="3">
    <source>
        <dbReference type="Proteomes" id="UP000717696"/>
    </source>
</evidence>
<feature type="domain" description="Linalool dehydratase/isomerase" evidence="1">
    <location>
        <begin position="1"/>
        <end position="149"/>
    </location>
</feature>
<comment type="caution">
    <text evidence="2">The sequence shown here is derived from an EMBL/GenBank/DDBJ whole genome shotgun (WGS) entry which is preliminary data.</text>
</comment>
<dbReference type="Pfam" id="PF18566">
    <property type="entry name" value="Ldi"/>
    <property type="match status" value="1"/>
</dbReference>
<sequence>MTDNPYCLCPCEPNYMYSLCNLTGMAGLVMSDRILGRDFGSKICNRFERSLGGEFTDCDGRILLIHSKFPDLTLPGLCGTLIDCINAMLLTAYLPRLAHGNWAIIRNEFLKYDDNGQLEVKELKGTSKIDPNNYRAGESPLRAFIPATAAYATWPTRLFTVSDGALQSPLLEDAKFPDVLVAKAYSIGGEQLDLVLYNGKEPGVFRLGFDRLTPNKEYKLSTGQSAVASEAGKAYVEVNISGRTQIVLQPVN</sequence>
<proteinExistence type="predicted"/>
<name>A0A9P9IVU2_9HYPO</name>
<evidence type="ECO:0000259" key="1">
    <source>
        <dbReference type="Pfam" id="PF18566"/>
    </source>
</evidence>
<keyword evidence="3" id="KW-1185">Reference proteome</keyword>
<organism evidence="2 3">
    <name type="scientific">Dactylonectria estremocensis</name>
    <dbReference type="NCBI Taxonomy" id="1079267"/>
    <lineage>
        <taxon>Eukaryota</taxon>
        <taxon>Fungi</taxon>
        <taxon>Dikarya</taxon>
        <taxon>Ascomycota</taxon>
        <taxon>Pezizomycotina</taxon>
        <taxon>Sordariomycetes</taxon>
        <taxon>Hypocreomycetidae</taxon>
        <taxon>Hypocreales</taxon>
        <taxon>Nectriaceae</taxon>
        <taxon>Dactylonectria</taxon>
    </lineage>
</organism>
<dbReference type="EMBL" id="JAGMUU010000015">
    <property type="protein sequence ID" value="KAH7137448.1"/>
    <property type="molecule type" value="Genomic_DNA"/>
</dbReference>